<keyword evidence="2" id="KW-1185">Reference proteome</keyword>
<dbReference type="EMBL" id="CM039435">
    <property type="protein sequence ID" value="KAI4316662.1"/>
    <property type="molecule type" value="Genomic_DNA"/>
</dbReference>
<reference evidence="1 2" key="1">
    <citation type="journal article" date="2022" name="DNA Res.">
        <title>Chromosomal-level genome assembly of the orchid tree Bauhinia variegata (Leguminosae; Cercidoideae) supports the allotetraploid origin hypothesis of Bauhinia.</title>
        <authorList>
            <person name="Zhong Y."/>
            <person name="Chen Y."/>
            <person name="Zheng D."/>
            <person name="Pang J."/>
            <person name="Liu Y."/>
            <person name="Luo S."/>
            <person name="Meng S."/>
            <person name="Qian L."/>
            <person name="Wei D."/>
            <person name="Dai S."/>
            <person name="Zhou R."/>
        </authorList>
    </citation>
    <scope>NUCLEOTIDE SEQUENCE [LARGE SCALE GENOMIC DNA]</scope>
    <source>
        <strain evidence="1">BV-YZ2020</strain>
    </source>
</reference>
<proteinExistence type="predicted"/>
<organism evidence="1 2">
    <name type="scientific">Bauhinia variegata</name>
    <name type="common">Purple orchid tree</name>
    <name type="synonym">Phanera variegata</name>
    <dbReference type="NCBI Taxonomy" id="167791"/>
    <lineage>
        <taxon>Eukaryota</taxon>
        <taxon>Viridiplantae</taxon>
        <taxon>Streptophyta</taxon>
        <taxon>Embryophyta</taxon>
        <taxon>Tracheophyta</taxon>
        <taxon>Spermatophyta</taxon>
        <taxon>Magnoliopsida</taxon>
        <taxon>eudicotyledons</taxon>
        <taxon>Gunneridae</taxon>
        <taxon>Pentapetalae</taxon>
        <taxon>rosids</taxon>
        <taxon>fabids</taxon>
        <taxon>Fabales</taxon>
        <taxon>Fabaceae</taxon>
        <taxon>Cercidoideae</taxon>
        <taxon>Cercideae</taxon>
        <taxon>Bauhiniinae</taxon>
        <taxon>Bauhinia</taxon>
    </lineage>
</organism>
<evidence type="ECO:0000313" key="1">
    <source>
        <dbReference type="EMBL" id="KAI4316662.1"/>
    </source>
</evidence>
<gene>
    <name evidence="1" type="ORF">L6164_024619</name>
</gene>
<comment type="caution">
    <text evidence="1">The sequence shown here is derived from an EMBL/GenBank/DDBJ whole genome shotgun (WGS) entry which is preliminary data.</text>
</comment>
<sequence>MEETATIRSGKLVNIQIRPSFKKQLVDDCEFVTHLGKISFSCSFLRLVKLPRTPNVIDILNKYLDFILKKDGSVPDSVDEIFKRLGSYFDKALPVILLYKKEPHQYQEACLDDIAPSTVYGAEHLLRLFGSSFLSARPAFHE</sequence>
<evidence type="ECO:0000313" key="2">
    <source>
        <dbReference type="Proteomes" id="UP000828941"/>
    </source>
</evidence>
<dbReference type="Proteomes" id="UP000828941">
    <property type="component" value="Chromosome 10"/>
</dbReference>
<accession>A0ACB9LY37</accession>
<protein>
    <submittedName>
        <fullName evidence="1">Uncharacterized protein</fullName>
    </submittedName>
</protein>
<name>A0ACB9LY37_BAUVA</name>